<organism evidence="3 4">
    <name type="scientific">Calycina marina</name>
    <dbReference type="NCBI Taxonomy" id="1763456"/>
    <lineage>
        <taxon>Eukaryota</taxon>
        <taxon>Fungi</taxon>
        <taxon>Dikarya</taxon>
        <taxon>Ascomycota</taxon>
        <taxon>Pezizomycotina</taxon>
        <taxon>Leotiomycetes</taxon>
        <taxon>Helotiales</taxon>
        <taxon>Pezizellaceae</taxon>
        <taxon>Calycina</taxon>
    </lineage>
</organism>
<dbReference type="EMBL" id="MU253792">
    <property type="protein sequence ID" value="KAG9246811.1"/>
    <property type="molecule type" value="Genomic_DNA"/>
</dbReference>
<dbReference type="InterPro" id="IPR053185">
    <property type="entry name" value="SET_domain_protein"/>
</dbReference>
<dbReference type="Pfam" id="PF00856">
    <property type="entry name" value="SET"/>
    <property type="match status" value="1"/>
</dbReference>
<dbReference type="Gene3D" id="2.170.270.10">
    <property type="entry name" value="SET domain"/>
    <property type="match status" value="1"/>
</dbReference>
<evidence type="ECO:0000313" key="3">
    <source>
        <dbReference type="EMBL" id="KAG9246811.1"/>
    </source>
</evidence>
<protein>
    <recommendedName>
        <fullName evidence="2">SET domain-containing protein</fullName>
    </recommendedName>
</protein>
<feature type="domain" description="SET" evidence="2">
    <location>
        <begin position="27"/>
        <end position="170"/>
    </location>
</feature>
<dbReference type="InterPro" id="IPR001214">
    <property type="entry name" value="SET_dom"/>
</dbReference>
<dbReference type="InterPro" id="IPR046341">
    <property type="entry name" value="SET_dom_sf"/>
</dbReference>
<dbReference type="PANTHER" id="PTHR47332:SF4">
    <property type="entry name" value="SET DOMAIN-CONTAINING PROTEIN 5"/>
    <property type="match status" value="1"/>
</dbReference>
<dbReference type="PANTHER" id="PTHR47332">
    <property type="entry name" value="SET DOMAIN-CONTAINING PROTEIN 5"/>
    <property type="match status" value="1"/>
</dbReference>
<dbReference type="SMART" id="SM00317">
    <property type="entry name" value="SET"/>
    <property type="match status" value="1"/>
</dbReference>
<evidence type="ECO:0000256" key="1">
    <source>
        <dbReference type="SAM" id="MobiDB-lite"/>
    </source>
</evidence>
<comment type="caution">
    <text evidence="3">The sequence shown here is derived from an EMBL/GenBank/DDBJ whole genome shotgun (WGS) entry which is preliminary data.</text>
</comment>
<dbReference type="AlphaFoldDB" id="A0A9P8CIT3"/>
<dbReference type="OrthoDB" id="265717at2759"/>
<dbReference type="Proteomes" id="UP000887226">
    <property type="component" value="Unassembled WGS sequence"/>
</dbReference>
<name>A0A9P8CIT3_9HELO</name>
<feature type="compositionally biased region" description="Polar residues" evidence="1">
    <location>
        <begin position="1"/>
        <end position="16"/>
    </location>
</feature>
<feature type="region of interest" description="Disordered" evidence="1">
    <location>
        <begin position="1"/>
        <end position="27"/>
    </location>
</feature>
<feature type="compositionally biased region" description="Basic and acidic residues" evidence="1">
    <location>
        <begin position="17"/>
        <end position="27"/>
    </location>
</feature>
<accession>A0A9P8CIT3</accession>
<evidence type="ECO:0000313" key="4">
    <source>
        <dbReference type="Proteomes" id="UP000887226"/>
    </source>
</evidence>
<dbReference type="PROSITE" id="PS50280">
    <property type="entry name" value="SET"/>
    <property type="match status" value="1"/>
</dbReference>
<dbReference type="CDD" id="cd20071">
    <property type="entry name" value="SET_SMYD"/>
    <property type="match status" value="1"/>
</dbReference>
<evidence type="ECO:0000259" key="2">
    <source>
        <dbReference type="PROSITE" id="PS50280"/>
    </source>
</evidence>
<sequence length="342" mass="38330">MPPSATHSSNPTQTHNEQTDSKKSEETLWRIDTIPGKGKGLFATQELAPGTLILNESPVVTTDGINSMETAEKDIARALRTKDKESQRAYLSLHNNFPTERKAILSNIIRSNGYPLGPNSEVGGVFLNISRCNHSCRPNAKHSWNRTSQTQTVYSLRTIAAGEEITLSYLSGGASKERQASLLQNFQFRCTCDLCSLPADELKASDARILRAKTLDNTIGNWDSARHSPGKVLANTRKLLDIYREEGIDDDRLANLYWDAFQVVIMHSDRARASECARRYVDLKILSEGPESANVEEVRPYILKPATQKSFGETKEWDTEVGDVPTELRAADFDKWLWRVDM</sequence>
<dbReference type="SUPFAM" id="SSF82199">
    <property type="entry name" value="SET domain"/>
    <property type="match status" value="1"/>
</dbReference>
<reference evidence="3" key="1">
    <citation type="journal article" date="2021" name="IMA Fungus">
        <title>Genomic characterization of three marine fungi, including Emericellopsis atlantica sp. nov. with signatures of a generalist lifestyle and marine biomass degradation.</title>
        <authorList>
            <person name="Hagestad O.C."/>
            <person name="Hou L."/>
            <person name="Andersen J.H."/>
            <person name="Hansen E.H."/>
            <person name="Altermark B."/>
            <person name="Li C."/>
            <person name="Kuhnert E."/>
            <person name="Cox R.J."/>
            <person name="Crous P.W."/>
            <person name="Spatafora J.W."/>
            <person name="Lail K."/>
            <person name="Amirebrahimi M."/>
            <person name="Lipzen A."/>
            <person name="Pangilinan J."/>
            <person name="Andreopoulos W."/>
            <person name="Hayes R.D."/>
            <person name="Ng V."/>
            <person name="Grigoriev I.V."/>
            <person name="Jackson S.A."/>
            <person name="Sutton T.D.S."/>
            <person name="Dobson A.D.W."/>
            <person name="Rama T."/>
        </authorList>
    </citation>
    <scope>NUCLEOTIDE SEQUENCE</scope>
    <source>
        <strain evidence="3">TRa3180A</strain>
    </source>
</reference>
<gene>
    <name evidence="3" type="ORF">BJ878DRAFT_256001</name>
</gene>
<keyword evidence="4" id="KW-1185">Reference proteome</keyword>
<proteinExistence type="predicted"/>